<organism evidence="2 3">
    <name type="scientific">Lacisediminihabitans profunda</name>
    <dbReference type="NCBI Taxonomy" id="2594790"/>
    <lineage>
        <taxon>Bacteria</taxon>
        <taxon>Bacillati</taxon>
        <taxon>Actinomycetota</taxon>
        <taxon>Actinomycetes</taxon>
        <taxon>Micrococcales</taxon>
        <taxon>Microbacteriaceae</taxon>
        <taxon>Lacisediminihabitans</taxon>
    </lineage>
</organism>
<dbReference type="GO" id="GO:0006950">
    <property type="term" value="P:response to stress"/>
    <property type="evidence" value="ECO:0007669"/>
    <property type="project" value="TreeGrafter"/>
</dbReference>
<dbReference type="InterPro" id="IPR036388">
    <property type="entry name" value="WH-like_DNA-bd_sf"/>
</dbReference>
<dbReference type="PANTHER" id="PTHR33164:SF99">
    <property type="entry name" value="MARR FAMILY REGULATORY PROTEIN"/>
    <property type="match status" value="1"/>
</dbReference>
<dbReference type="InterPro" id="IPR039422">
    <property type="entry name" value="MarR/SlyA-like"/>
</dbReference>
<protein>
    <submittedName>
        <fullName evidence="2">MarR family transcriptional regulator</fullName>
    </submittedName>
</protein>
<proteinExistence type="predicted"/>
<dbReference type="GO" id="GO:0003700">
    <property type="term" value="F:DNA-binding transcription factor activity"/>
    <property type="evidence" value="ECO:0007669"/>
    <property type="project" value="InterPro"/>
</dbReference>
<name>A0A5C8UPU8_9MICO</name>
<dbReference type="InterPro" id="IPR036390">
    <property type="entry name" value="WH_DNA-bd_sf"/>
</dbReference>
<dbReference type="EMBL" id="VRMG01000007">
    <property type="protein sequence ID" value="TXN30478.1"/>
    <property type="molecule type" value="Genomic_DNA"/>
</dbReference>
<evidence type="ECO:0000259" key="1">
    <source>
        <dbReference type="PROSITE" id="PS50995"/>
    </source>
</evidence>
<dbReference type="PANTHER" id="PTHR33164">
    <property type="entry name" value="TRANSCRIPTIONAL REGULATOR, MARR FAMILY"/>
    <property type="match status" value="1"/>
</dbReference>
<dbReference type="InterPro" id="IPR000835">
    <property type="entry name" value="HTH_MarR-typ"/>
</dbReference>
<dbReference type="SMART" id="SM00347">
    <property type="entry name" value="HTH_MARR"/>
    <property type="match status" value="1"/>
</dbReference>
<gene>
    <name evidence="2" type="ORF">FVP33_10845</name>
</gene>
<dbReference type="Proteomes" id="UP000321379">
    <property type="component" value="Unassembled WGS sequence"/>
</dbReference>
<sequence length="150" mass="16677">MDEQPEARAWRSLVTAVLVLEEALDRQSQRDGGLPHAYFSLLVFLYETPGHRLPASELAARLRHSPSRLTHAVTSMEKSGWLARERSATDRRVQIVALTEAGSRLVRRVSPRQATEVRAVALSRLSPQQVGQLEEISTAIVAALDERDAD</sequence>
<dbReference type="SUPFAM" id="SSF46785">
    <property type="entry name" value="Winged helix' DNA-binding domain"/>
    <property type="match status" value="1"/>
</dbReference>
<dbReference type="Pfam" id="PF12802">
    <property type="entry name" value="MarR_2"/>
    <property type="match status" value="1"/>
</dbReference>
<feature type="domain" description="HTH marR-type" evidence="1">
    <location>
        <begin position="6"/>
        <end position="142"/>
    </location>
</feature>
<dbReference type="AlphaFoldDB" id="A0A5C8UPU8"/>
<keyword evidence="3" id="KW-1185">Reference proteome</keyword>
<evidence type="ECO:0000313" key="2">
    <source>
        <dbReference type="EMBL" id="TXN30478.1"/>
    </source>
</evidence>
<accession>A0A5C8UPU8</accession>
<comment type="caution">
    <text evidence="2">The sequence shown here is derived from an EMBL/GenBank/DDBJ whole genome shotgun (WGS) entry which is preliminary data.</text>
</comment>
<dbReference type="RefSeq" id="WP_147783661.1">
    <property type="nucleotide sequence ID" value="NZ_VRMG01000007.1"/>
</dbReference>
<dbReference type="PROSITE" id="PS50995">
    <property type="entry name" value="HTH_MARR_2"/>
    <property type="match status" value="1"/>
</dbReference>
<dbReference type="Gene3D" id="1.10.10.10">
    <property type="entry name" value="Winged helix-like DNA-binding domain superfamily/Winged helix DNA-binding domain"/>
    <property type="match status" value="1"/>
</dbReference>
<dbReference type="PRINTS" id="PR00598">
    <property type="entry name" value="HTHMARR"/>
</dbReference>
<reference evidence="2 3" key="1">
    <citation type="submission" date="2019-08" db="EMBL/GenBank/DDBJ databases">
        <title>Bacterial whole genome sequence for Glaciihabitans sp. CHu50b-6-2.</title>
        <authorList>
            <person name="Jin L."/>
        </authorList>
    </citation>
    <scope>NUCLEOTIDE SEQUENCE [LARGE SCALE GENOMIC DNA]</scope>
    <source>
        <strain evidence="2 3">CHu50b-6-2</strain>
    </source>
</reference>
<evidence type="ECO:0000313" key="3">
    <source>
        <dbReference type="Proteomes" id="UP000321379"/>
    </source>
</evidence>